<dbReference type="InterPro" id="IPR001045">
    <property type="entry name" value="Spermi_synthase"/>
</dbReference>
<feature type="transmembrane region" description="Helical" evidence="4">
    <location>
        <begin position="146"/>
        <end position="171"/>
    </location>
</feature>
<dbReference type="InterPro" id="IPR029063">
    <property type="entry name" value="SAM-dependent_MTases_sf"/>
</dbReference>
<dbReference type="Proteomes" id="UP000294678">
    <property type="component" value="Unassembled WGS sequence"/>
</dbReference>
<evidence type="ECO:0000313" key="8">
    <source>
        <dbReference type="Proteomes" id="UP000294678"/>
    </source>
</evidence>
<evidence type="ECO:0000313" key="7">
    <source>
        <dbReference type="EMBL" id="TDT72305.1"/>
    </source>
</evidence>
<dbReference type="HAMAP" id="MF_00198">
    <property type="entry name" value="Spermidine_synth"/>
    <property type="match status" value="1"/>
</dbReference>
<feature type="active site" description="Proton acceptor" evidence="4 5">
    <location>
        <position position="418"/>
    </location>
</feature>
<dbReference type="SUPFAM" id="SSF103473">
    <property type="entry name" value="MFS general substrate transporter"/>
    <property type="match status" value="1"/>
</dbReference>
<keyword evidence="4" id="KW-0745">Spermidine biosynthesis</keyword>
<keyword evidence="4" id="KW-0472">Membrane</keyword>
<dbReference type="Gene3D" id="3.40.50.150">
    <property type="entry name" value="Vaccinia Virus protein VP39"/>
    <property type="match status" value="1"/>
</dbReference>
<dbReference type="CDD" id="cd02440">
    <property type="entry name" value="AdoMet_MTases"/>
    <property type="match status" value="1"/>
</dbReference>
<dbReference type="InterPro" id="IPR030373">
    <property type="entry name" value="PABS_CS"/>
</dbReference>
<feature type="transmembrane region" description="Helical" evidence="4">
    <location>
        <begin position="211"/>
        <end position="226"/>
    </location>
</feature>
<protein>
    <recommendedName>
        <fullName evidence="4">Polyamine aminopropyltransferase</fullName>
    </recommendedName>
    <alternativeName>
        <fullName evidence="4">Putrescine aminopropyltransferase</fullName>
        <shortName evidence="4">PAPT</shortName>
    </alternativeName>
    <alternativeName>
        <fullName evidence="4">Spermidine synthase</fullName>
        <shortName evidence="4">SPDS</shortName>
        <shortName evidence="4">SPDSY</shortName>
        <ecNumber evidence="4">2.5.1.16</ecNumber>
    </alternativeName>
</protein>
<comment type="subunit">
    <text evidence="4">Homodimer or homotetramer.</text>
</comment>
<dbReference type="EMBL" id="SOBG01000001">
    <property type="protein sequence ID" value="TDT72305.1"/>
    <property type="molecule type" value="Genomic_DNA"/>
</dbReference>
<dbReference type="AlphaFoldDB" id="A0AA46E019"/>
<dbReference type="GO" id="GO:0004766">
    <property type="term" value="F:spermidine synthase activity"/>
    <property type="evidence" value="ECO:0007669"/>
    <property type="project" value="UniProtKB-UniRule"/>
</dbReference>
<feature type="transmembrane region" description="Helical" evidence="4">
    <location>
        <begin position="14"/>
        <end position="37"/>
    </location>
</feature>
<feature type="transmembrane region" description="Helical" evidence="4">
    <location>
        <begin position="111"/>
        <end position="134"/>
    </location>
</feature>
<evidence type="ECO:0000259" key="6">
    <source>
        <dbReference type="PROSITE" id="PS51006"/>
    </source>
</evidence>
<keyword evidence="2 4" id="KW-0808">Transferase</keyword>
<comment type="caution">
    <text evidence="4">Lacks conserved residue(s) required for the propagation of feature annotation.</text>
</comment>
<feature type="transmembrane region" description="Helical" evidence="4">
    <location>
        <begin position="49"/>
        <end position="73"/>
    </location>
</feature>
<proteinExistence type="inferred from homology"/>
<keyword evidence="4" id="KW-1003">Cell membrane</keyword>
<comment type="function">
    <text evidence="4">Catalyzes the irreversible transfer of a propylamine group from the amino donor S-adenosylmethioninamine (decarboxy-AdoMet) to putrescine (1,4-diaminobutane) to yield spermidine.</text>
</comment>
<evidence type="ECO:0000256" key="5">
    <source>
        <dbReference type="PROSITE-ProRule" id="PRU00354"/>
    </source>
</evidence>
<reference evidence="7 8" key="1">
    <citation type="submission" date="2019-03" db="EMBL/GenBank/DDBJ databases">
        <title>Genomic Encyclopedia of Type Strains, Phase IV (KMG-IV): sequencing the most valuable type-strain genomes for metagenomic binning, comparative biology and taxonomic classification.</title>
        <authorList>
            <person name="Goeker M."/>
        </authorList>
    </citation>
    <scope>NUCLEOTIDE SEQUENCE [LARGE SCALE GENOMIC DNA]</scope>
    <source>
        <strain evidence="7 8">DSM 100055</strain>
    </source>
</reference>
<dbReference type="PANTHER" id="PTHR43317">
    <property type="entry name" value="THERMOSPERMINE SYNTHASE ACAULIS5"/>
    <property type="match status" value="1"/>
</dbReference>
<comment type="caution">
    <text evidence="7">The sequence shown here is derived from an EMBL/GenBank/DDBJ whole genome shotgun (WGS) entry which is preliminary data.</text>
</comment>
<keyword evidence="4" id="KW-0812">Transmembrane</keyword>
<dbReference type="InterPro" id="IPR030374">
    <property type="entry name" value="PABS"/>
</dbReference>
<sequence length="566" mass="65407">MQNKITNNKSEKKYILLLFAVSMFFTGMSGIINEYILAKLSTDILGNSAIQWGIVIGVMLLMMGIGGSIQLLIKNNQLITGFVTIEILLAILGSSAPIVVLWAFGYTSHNFLLFLYFYIIFIGLLVGAEIPLLIRLSKLYLKETTHVISLIFSMDYIGSFIGTLVWLFFIIKIKLPLYKMSYVVASFNFIAALITFLYLTKTERNKNNGKIIIFIITSFMIIYSFINSDKWENLIYQKLFKDPIIYKIDTPYQSIVLTRNSTTKKHYLYINGNTQLYEGDEKIYHESLVIPALSLWNRSRVLILGGGDGCALREVLKFKDVKEVTLVDLDPEMIKFAKNNPIMKKINNNSFKDSRVQTLKADFINYTDKQKDIYKEKGYNFETKLYEYEKIAKVNVFNVDAKKFLENVNKFYDVVIIDFPDPNNIELTKLYSLEFFINVKRKLSKNGVFVMQSTSPTYSKKAFWTIKKTMEAAGFNTVPYHIDVPSFGDWGFIMGSQRKINKDYLISRFKNLKNWEVKTKEIDPATFISSLNFRKGLLDDNKNYIINTLANPVLLDFYLLDGWKDY</sequence>
<dbReference type="Pfam" id="PF01564">
    <property type="entry name" value="Spermine_synth"/>
    <property type="match status" value="2"/>
</dbReference>
<comment type="pathway">
    <text evidence="4">Amine and polyamine biosynthesis; spermidine biosynthesis; spermidine from putrescine: step 1/1.</text>
</comment>
<keyword evidence="4" id="KW-1133">Transmembrane helix</keyword>
<dbReference type="GO" id="GO:0010487">
    <property type="term" value="F:thermospermine synthase activity"/>
    <property type="evidence" value="ECO:0007669"/>
    <property type="project" value="UniProtKB-ARBA"/>
</dbReference>
<dbReference type="PANTHER" id="PTHR43317:SF1">
    <property type="entry name" value="THERMOSPERMINE SYNTHASE ACAULIS5"/>
    <property type="match status" value="1"/>
</dbReference>
<feature type="binding site" evidence="4">
    <location>
        <position position="253"/>
    </location>
    <ligand>
        <name>S-methyl-5'-thioadenosine</name>
        <dbReference type="ChEBI" id="CHEBI:17509"/>
    </ligand>
</feature>
<dbReference type="GO" id="GO:0005886">
    <property type="term" value="C:plasma membrane"/>
    <property type="evidence" value="ECO:0007669"/>
    <property type="project" value="UniProtKB-SubCell"/>
</dbReference>
<dbReference type="GO" id="GO:0008295">
    <property type="term" value="P:spermidine biosynthetic process"/>
    <property type="evidence" value="ECO:0007669"/>
    <property type="project" value="UniProtKB-UniRule"/>
</dbReference>
<keyword evidence="8" id="KW-1185">Reference proteome</keyword>
<accession>A0AA46E019</accession>
<comment type="catalytic activity">
    <reaction evidence="4">
        <text>S-adenosyl 3-(methylsulfanyl)propylamine + putrescine = S-methyl-5'-thioadenosine + spermidine + H(+)</text>
        <dbReference type="Rhea" id="RHEA:12721"/>
        <dbReference type="ChEBI" id="CHEBI:15378"/>
        <dbReference type="ChEBI" id="CHEBI:17509"/>
        <dbReference type="ChEBI" id="CHEBI:57443"/>
        <dbReference type="ChEBI" id="CHEBI:57834"/>
        <dbReference type="ChEBI" id="CHEBI:326268"/>
        <dbReference type="EC" id="2.5.1.16"/>
    </reaction>
</comment>
<feature type="binding site" evidence="4">
    <location>
        <position position="308"/>
    </location>
    <ligand>
        <name>spermidine</name>
        <dbReference type="ChEBI" id="CHEBI:57834"/>
    </ligand>
</feature>
<feature type="binding site" evidence="4">
    <location>
        <begin position="400"/>
        <end position="401"/>
    </location>
    <ligand>
        <name>S-methyl-5'-thioadenosine</name>
        <dbReference type="ChEBI" id="CHEBI:17509"/>
    </ligand>
</feature>
<name>A0AA46E019_9FUSO</name>
<gene>
    <name evidence="4" type="primary">speE</name>
    <name evidence="7" type="ORF">EV215_0093</name>
</gene>
<dbReference type="NCBIfam" id="NF002956">
    <property type="entry name" value="PRK03612.1"/>
    <property type="match status" value="1"/>
</dbReference>
<evidence type="ECO:0000256" key="3">
    <source>
        <dbReference type="ARBA" id="ARBA00023115"/>
    </source>
</evidence>
<evidence type="ECO:0000256" key="4">
    <source>
        <dbReference type="HAMAP-Rule" id="MF_00198"/>
    </source>
</evidence>
<dbReference type="EC" id="2.5.1.16" evidence="4"/>
<dbReference type="RefSeq" id="WP_134111850.1">
    <property type="nucleotide sequence ID" value="NZ_SOBG01000001.1"/>
</dbReference>
<feature type="transmembrane region" description="Helical" evidence="4">
    <location>
        <begin position="85"/>
        <end position="105"/>
    </location>
</feature>
<evidence type="ECO:0000256" key="1">
    <source>
        <dbReference type="ARBA" id="ARBA00007867"/>
    </source>
</evidence>
<comment type="subcellular location">
    <subcellularLocation>
        <location evidence="4">Cell membrane</location>
        <topology evidence="4">Multi-pass membrane protein</topology>
    </subcellularLocation>
</comment>
<comment type="similarity">
    <text evidence="1 4">Belongs to the spermidine/spermine synthase family.</text>
</comment>
<dbReference type="PROSITE" id="PS01330">
    <property type="entry name" value="PABS_1"/>
    <property type="match status" value="1"/>
</dbReference>
<feature type="binding site" evidence="4">
    <location>
        <position position="285"/>
    </location>
    <ligand>
        <name>spermidine</name>
        <dbReference type="ChEBI" id="CHEBI:57834"/>
    </ligand>
</feature>
<dbReference type="SUPFAM" id="SSF53335">
    <property type="entry name" value="S-adenosyl-L-methionine-dependent methyltransferases"/>
    <property type="match status" value="2"/>
</dbReference>
<dbReference type="PROSITE" id="PS51006">
    <property type="entry name" value="PABS_2"/>
    <property type="match status" value="1"/>
</dbReference>
<evidence type="ECO:0000256" key="2">
    <source>
        <dbReference type="ARBA" id="ARBA00022679"/>
    </source>
</evidence>
<feature type="binding site" evidence="4">
    <location>
        <position position="328"/>
    </location>
    <ligand>
        <name>S-methyl-5'-thioadenosine</name>
        <dbReference type="ChEBI" id="CHEBI:17509"/>
    </ligand>
</feature>
<keyword evidence="3 4" id="KW-0620">Polyamine biosynthesis</keyword>
<dbReference type="InterPro" id="IPR036259">
    <property type="entry name" value="MFS_trans_sf"/>
</dbReference>
<organism evidence="7 8">
    <name type="scientific">Hypnocyclicus thermotrophus</name>
    <dbReference type="NCBI Taxonomy" id="1627895"/>
    <lineage>
        <taxon>Bacteria</taxon>
        <taxon>Fusobacteriati</taxon>
        <taxon>Fusobacteriota</taxon>
        <taxon>Fusobacteriia</taxon>
        <taxon>Fusobacteriales</taxon>
        <taxon>Fusobacteriaceae</taxon>
        <taxon>Hypnocyclicus</taxon>
    </lineage>
</organism>
<feature type="domain" description="PABS" evidence="6">
    <location>
        <begin position="229"/>
        <end position="497"/>
    </location>
</feature>
<feature type="transmembrane region" description="Helical" evidence="4">
    <location>
        <begin position="177"/>
        <end position="199"/>
    </location>
</feature>